<sequence>MTNFIAFQSNTTDTPVLFFNPDAPLRDLCAFASRRLRGARDLSQTLTCATINNLDEHDFRHVLEVMYTLLDDGCDVLGVVEQRVMMLADKASTLRE</sequence>
<dbReference type="AlphaFoldDB" id="A0A7Y7WKG0"/>
<dbReference type="EMBL" id="JACAPU010000047">
    <property type="protein sequence ID" value="NWB50871.1"/>
    <property type="molecule type" value="Genomic_DNA"/>
</dbReference>
<protein>
    <recommendedName>
        <fullName evidence="3">Short-chain dehydrogenase</fullName>
    </recommendedName>
</protein>
<reference evidence="1 2" key="1">
    <citation type="submission" date="2020-04" db="EMBL/GenBank/DDBJ databases">
        <title>Molecular characterization of pseudomonads from Agaricus bisporus reveal novel blotch 2 pathogens in Western Europe.</title>
        <authorList>
            <person name="Taparia T."/>
            <person name="Krijger M."/>
            <person name="Haynes E."/>
            <person name="Elpinstone J.G."/>
            <person name="Noble R."/>
            <person name="Van Der Wolf J."/>
        </authorList>
    </citation>
    <scope>NUCLEOTIDE SEQUENCE [LARGE SCALE GENOMIC DNA]</scope>
    <source>
        <strain evidence="1 2">F1001</strain>
    </source>
</reference>
<proteinExistence type="predicted"/>
<gene>
    <name evidence="1" type="ORF">HX829_30825</name>
</gene>
<evidence type="ECO:0000313" key="2">
    <source>
        <dbReference type="Proteomes" id="UP000582981"/>
    </source>
</evidence>
<accession>A0A7Y7WKG0</accession>
<dbReference type="Proteomes" id="UP000582981">
    <property type="component" value="Unassembled WGS sequence"/>
</dbReference>
<name>A0A7Y7WKG0_9PSED</name>
<dbReference type="RefSeq" id="WP_100942535.1">
    <property type="nucleotide sequence ID" value="NZ_JACAPU010000047.1"/>
</dbReference>
<evidence type="ECO:0000313" key="1">
    <source>
        <dbReference type="EMBL" id="NWB50871.1"/>
    </source>
</evidence>
<comment type="caution">
    <text evidence="1">The sequence shown here is derived from an EMBL/GenBank/DDBJ whole genome shotgun (WGS) entry which is preliminary data.</text>
</comment>
<organism evidence="1 2">
    <name type="scientific">Pseudomonas gingeri</name>
    <dbReference type="NCBI Taxonomy" id="117681"/>
    <lineage>
        <taxon>Bacteria</taxon>
        <taxon>Pseudomonadati</taxon>
        <taxon>Pseudomonadota</taxon>
        <taxon>Gammaproteobacteria</taxon>
        <taxon>Pseudomonadales</taxon>
        <taxon>Pseudomonadaceae</taxon>
        <taxon>Pseudomonas</taxon>
    </lineage>
</organism>
<evidence type="ECO:0008006" key="3">
    <source>
        <dbReference type="Google" id="ProtNLM"/>
    </source>
</evidence>